<proteinExistence type="predicted"/>
<evidence type="ECO:0000313" key="2">
    <source>
        <dbReference type="EMBL" id="KAF6726190.1"/>
    </source>
</evidence>
<sequence length="252" mass="28119">MAEKSLHLLLTAYSEPSLHLESPFHLESEDLLSRRGLLVAGMLCVLAWREEGRRNHLSSVTAGLEEHAWLAFTNLESSWLRRRSPPAPLSSPTAPPAPGVEDGNLARIVPPRLTWWRRNAIRTRTPISMVVQVLSLGVSHAGNDWRFTPTHTNTQRSNKQLQTEISQVLLRLLAEANEPALTRLHKLGELLVAPQKPPSPPQFPHSPPAPGVEDGNLARIVPPRLTWWRRNAIRTRTPISMVVQVLSLGVSQ</sequence>
<dbReference type="Proteomes" id="UP000646548">
    <property type="component" value="Unassembled WGS sequence"/>
</dbReference>
<feature type="compositionally biased region" description="Pro residues" evidence="1">
    <location>
        <begin position="85"/>
        <end position="98"/>
    </location>
</feature>
<organism evidence="2 3">
    <name type="scientific">Oryzias melastigma</name>
    <name type="common">Marine medaka</name>
    <dbReference type="NCBI Taxonomy" id="30732"/>
    <lineage>
        <taxon>Eukaryota</taxon>
        <taxon>Metazoa</taxon>
        <taxon>Chordata</taxon>
        <taxon>Craniata</taxon>
        <taxon>Vertebrata</taxon>
        <taxon>Euteleostomi</taxon>
        <taxon>Actinopterygii</taxon>
        <taxon>Neopterygii</taxon>
        <taxon>Teleostei</taxon>
        <taxon>Neoteleostei</taxon>
        <taxon>Acanthomorphata</taxon>
        <taxon>Ovalentaria</taxon>
        <taxon>Atherinomorphae</taxon>
        <taxon>Beloniformes</taxon>
        <taxon>Adrianichthyidae</taxon>
        <taxon>Oryziinae</taxon>
        <taxon>Oryzias</taxon>
    </lineage>
</organism>
<gene>
    <name evidence="2" type="ORF">FQA47_007864</name>
</gene>
<reference evidence="2" key="1">
    <citation type="journal article" name="BMC Genomics">
        <title>Long-read sequencing and de novo genome assembly of marine medaka (Oryzias melastigma).</title>
        <authorList>
            <person name="Liang P."/>
            <person name="Saqib H.S.A."/>
            <person name="Ni X."/>
            <person name="Shen Y."/>
        </authorList>
    </citation>
    <scope>NUCLEOTIDE SEQUENCE</scope>
    <source>
        <strain evidence="2">Bigg-433</strain>
    </source>
</reference>
<feature type="region of interest" description="Disordered" evidence="1">
    <location>
        <begin position="194"/>
        <end position="216"/>
    </location>
</feature>
<dbReference type="AlphaFoldDB" id="A0A834CBA7"/>
<evidence type="ECO:0000313" key="3">
    <source>
        <dbReference type="Proteomes" id="UP000646548"/>
    </source>
</evidence>
<feature type="region of interest" description="Disordered" evidence="1">
    <location>
        <begin position="83"/>
        <end position="103"/>
    </location>
</feature>
<comment type="caution">
    <text evidence="2">The sequence shown here is derived from an EMBL/GenBank/DDBJ whole genome shotgun (WGS) entry which is preliminary data.</text>
</comment>
<evidence type="ECO:0000256" key="1">
    <source>
        <dbReference type="SAM" id="MobiDB-lite"/>
    </source>
</evidence>
<accession>A0A834CBA7</accession>
<feature type="compositionally biased region" description="Pro residues" evidence="1">
    <location>
        <begin position="195"/>
        <end position="210"/>
    </location>
</feature>
<protein>
    <submittedName>
        <fullName evidence="2">Uncharacterized protein</fullName>
    </submittedName>
</protein>
<dbReference type="EMBL" id="WKFB01000342">
    <property type="protein sequence ID" value="KAF6726190.1"/>
    <property type="molecule type" value="Genomic_DNA"/>
</dbReference>
<name>A0A834CBA7_ORYME</name>